<dbReference type="InterPro" id="IPR000953">
    <property type="entry name" value="Chromo/chromo_shadow_dom"/>
</dbReference>
<comment type="caution">
    <text evidence="3">The sequence shown here is derived from an EMBL/GenBank/DDBJ whole genome shotgun (WGS) entry which is preliminary data.</text>
</comment>
<evidence type="ECO:0000259" key="2">
    <source>
        <dbReference type="PROSITE" id="PS50013"/>
    </source>
</evidence>
<feature type="region of interest" description="Disordered" evidence="1">
    <location>
        <begin position="286"/>
        <end position="312"/>
    </location>
</feature>
<dbReference type="InterPro" id="IPR023780">
    <property type="entry name" value="Chromo_domain"/>
</dbReference>
<accession>A0A438IBL0</accession>
<sequence length="312" mass="34985">MFDEARDSLEKAARRMKKYADRDRRPLEFQGADKASPSLVMKQFDREIQKILDHRTMGHSRKNRQTDFLVQWKGISETEASWERNVTLWQFEKEVQTYWQSKSMRASTSAGGGGKQGKPKGLPVQTLGAKYGDCRQVKRAPRAHHERAKLSGESESLTTNVLRISITEGSGHVCLGKLNRPPLPSGDRRRIIPDVRYPKKVERRPDRILTLSGMSYDSRLGGMSDATRRNGDVCVSKKEEATWQVLGRIPEVGGFSIDHHLGSGWLCKRFRAVMGGCITTKGKTAGLAEEGSLAPRTREEGTRKSMDANGVD</sequence>
<gene>
    <name evidence="3" type="ORF">CK203_038220</name>
</gene>
<dbReference type="PROSITE" id="PS50013">
    <property type="entry name" value="CHROMO_2"/>
    <property type="match status" value="1"/>
</dbReference>
<dbReference type="SMART" id="SM00298">
    <property type="entry name" value="CHROMO"/>
    <property type="match status" value="1"/>
</dbReference>
<feature type="domain" description="Chromo" evidence="2">
    <location>
        <begin position="46"/>
        <end position="110"/>
    </location>
</feature>
<protein>
    <recommendedName>
        <fullName evidence="2">Chromo domain-containing protein</fullName>
    </recommendedName>
</protein>
<feature type="compositionally biased region" description="Basic and acidic residues" evidence="1">
    <location>
        <begin position="296"/>
        <end position="306"/>
    </location>
</feature>
<evidence type="ECO:0000256" key="1">
    <source>
        <dbReference type="SAM" id="MobiDB-lite"/>
    </source>
</evidence>
<dbReference type="Proteomes" id="UP000288805">
    <property type="component" value="Unassembled WGS sequence"/>
</dbReference>
<evidence type="ECO:0000313" key="3">
    <source>
        <dbReference type="EMBL" id="RVW94101.1"/>
    </source>
</evidence>
<organism evidence="3 4">
    <name type="scientific">Vitis vinifera</name>
    <name type="common">Grape</name>
    <dbReference type="NCBI Taxonomy" id="29760"/>
    <lineage>
        <taxon>Eukaryota</taxon>
        <taxon>Viridiplantae</taxon>
        <taxon>Streptophyta</taxon>
        <taxon>Embryophyta</taxon>
        <taxon>Tracheophyta</taxon>
        <taxon>Spermatophyta</taxon>
        <taxon>Magnoliopsida</taxon>
        <taxon>eudicotyledons</taxon>
        <taxon>Gunneridae</taxon>
        <taxon>Pentapetalae</taxon>
        <taxon>rosids</taxon>
        <taxon>Vitales</taxon>
        <taxon>Vitaceae</taxon>
        <taxon>Viteae</taxon>
        <taxon>Vitis</taxon>
    </lineage>
</organism>
<dbReference type="Pfam" id="PF00385">
    <property type="entry name" value="Chromo"/>
    <property type="match status" value="1"/>
</dbReference>
<feature type="region of interest" description="Disordered" evidence="1">
    <location>
        <begin position="105"/>
        <end position="125"/>
    </location>
</feature>
<proteinExistence type="predicted"/>
<dbReference type="InterPro" id="IPR016197">
    <property type="entry name" value="Chromo-like_dom_sf"/>
</dbReference>
<reference evidence="3 4" key="1">
    <citation type="journal article" date="2018" name="PLoS Genet.">
        <title>Population sequencing reveals clonal diversity and ancestral inbreeding in the grapevine cultivar Chardonnay.</title>
        <authorList>
            <person name="Roach M.J."/>
            <person name="Johnson D.L."/>
            <person name="Bohlmann J."/>
            <person name="van Vuuren H.J."/>
            <person name="Jones S.J."/>
            <person name="Pretorius I.S."/>
            <person name="Schmidt S.A."/>
            <person name="Borneman A.R."/>
        </authorList>
    </citation>
    <scope>NUCLEOTIDE SEQUENCE [LARGE SCALE GENOMIC DNA]</scope>
    <source>
        <strain evidence="4">cv. Chardonnay</strain>
        <tissue evidence="3">Leaf</tissue>
    </source>
</reference>
<name>A0A438IBL0_VITVI</name>
<evidence type="ECO:0000313" key="4">
    <source>
        <dbReference type="Proteomes" id="UP000288805"/>
    </source>
</evidence>
<dbReference type="AlphaFoldDB" id="A0A438IBL0"/>
<dbReference type="SUPFAM" id="SSF54160">
    <property type="entry name" value="Chromo domain-like"/>
    <property type="match status" value="1"/>
</dbReference>
<dbReference type="EMBL" id="QGNW01000124">
    <property type="protein sequence ID" value="RVW94101.1"/>
    <property type="molecule type" value="Genomic_DNA"/>
</dbReference>
<dbReference type="Gene3D" id="2.40.50.40">
    <property type="match status" value="1"/>
</dbReference>